<dbReference type="InterPro" id="IPR000648">
    <property type="entry name" value="Oxysterol-bd"/>
</dbReference>
<dbReference type="InterPro" id="IPR011993">
    <property type="entry name" value="PH-like_dom_sf"/>
</dbReference>
<evidence type="ECO:0000256" key="5">
    <source>
        <dbReference type="SAM" id="MobiDB-lite"/>
    </source>
</evidence>
<dbReference type="GO" id="GO:0005829">
    <property type="term" value="C:cytosol"/>
    <property type="evidence" value="ECO:0007669"/>
    <property type="project" value="TreeGrafter"/>
</dbReference>
<dbReference type="PANTHER" id="PTHR10972:SF152">
    <property type="entry name" value="OXYSTEROL-BINDING PROTEIN 7"/>
    <property type="match status" value="1"/>
</dbReference>
<dbReference type="PROSITE" id="PS01013">
    <property type="entry name" value="OSBP"/>
    <property type="match status" value="1"/>
</dbReference>
<keyword evidence="2" id="KW-0445">Lipid transport</keyword>
<dbReference type="InterPro" id="IPR001849">
    <property type="entry name" value="PH_domain"/>
</dbReference>
<dbReference type="Pfam" id="PF00169">
    <property type="entry name" value="PH"/>
    <property type="match status" value="1"/>
</dbReference>
<dbReference type="SUPFAM" id="SSF144000">
    <property type="entry name" value="Oxysterol-binding protein-like"/>
    <property type="match status" value="1"/>
</dbReference>
<comment type="caution">
    <text evidence="7">The sequence shown here is derived from an EMBL/GenBank/DDBJ whole genome shotgun (WGS) entry which is preliminary data.</text>
</comment>
<sequence>MESVYNTLASLEQHQSSKPRVCTEAPGVYDGSLTASRSSSLLSSHTRDLYIVMEKVPGTEAISYIEQQGEWRTRKITLFGVVRSLLSDLKIGQDMTRVSLPATLLYPFSMLEVFSARELGVFHLLFDLNKIEDPYQRMLQVVRWSLGFIQKESWHKKPYNPVLGETLETWNETKTSGRSEFIGEQVSHHPPVSAFIIKNEQENITLDCNISFGVKFGNNIVTIVTEGSGFINLDRRNEQYELVRKTPGMVIKNVIWGTRKMYWAGEVCITCPKTGYTVNLSFKESGSENVVTGSVTQTDAEGNEEEMCKIEGKCGGEVHMFEKGRKDFFFDAGRIDKPVTHYKKWEELEPLSSQQVWADVNKYSIADDMPNADASKKEVEQAQRERSTAKKQNGEENLAKFFEQSESAKIWVYKNKRKLTGGAPMPIPQALSGPLPVPVNNSNVVPSNSYPPSNQTNTLQSYSSNPSSLNLSGTLVTGSTSSAAILPMSVGSSGHVIGHPDDTVLAHSSNPHVVNYLANMGHSTSALPTVTSTIGSPGEEEIKRKHTGGNKLPLRHTTQITDKSPKTLPKDIARLSDDVNIITGQVKMRNSMKIWINRFFALRPGRLIYFKDDREMLKGRCTGIIRLADCHIRTRPTHKDGFSFKIWHSMNYPIYNKYGLKGETLKMAKLPVGYNYCILRVGSEQERKAWMDAIEAQIDYANTYDPNPGRGALLEDVVDSEEDVVDRRETMEELNAKNEEFQRALLDGLSNQQRTNSQNIQSQTIQQMQNWKMEVDTKLVNMEKRIMASISGGKDDGRVKLSYVQLFVVLMLAFLIARFV</sequence>
<dbReference type="GO" id="GO:0016020">
    <property type="term" value="C:membrane"/>
    <property type="evidence" value="ECO:0007669"/>
    <property type="project" value="TreeGrafter"/>
</dbReference>
<dbReference type="Pfam" id="PF01237">
    <property type="entry name" value="Oxysterol_BP"/>
    <property type="match status" value="1"/>
</dbReference>
<dbReference type="STRING" id="1890364.A0A2P6N1X4"/>
<proteinExistence type="inferred from homology"/>
<keyword evidence="3" id="KW-0446">Lipid-binding</keyword>
<protein>
    <submittedName>
        <fullName evidence="7">Oxysterol binding family protein, member 7</fullName>
    </submittedName>
</protein>
<evidence type="ECO:0000259" key="6">
    <source>
        <dbReference type="PROSITE" id="PS50003"/>
    </source>
</evidence>
<dbReference type="Proteomes" id="UP000241769">
    <property type="component" value="Unassembled WGS sequence"/>
</dbReference>
<feature type="region of interest" description="Disordered" evidence="5">
    <location>
        <begin position="372"/>
        <end position="393"/>
    </location>
</feature>
<keyword evidence="1" id="KW-0813">Transport</keyword>
<dbReference type="InterPro" id="IPR037239">
    <property type="entry name" value="OSBP_sf"/>
</dbReference>
<accession>A0A2P6N1X4</accession>
<comment type="similarity">
    <text evidence="4">Belongs to the OSBP family.</text>
</comment>
<dbReference type="SMART" id="SM00233">
    <property type="entry name" value="PH"/>
    <property type="match status" value="1"/>
</dbReference>
<dbReference type="GO" id="GO:0006869">
    <property type="term" value="P:lipid transport"/>
    <property type="evidence" value="ECO:0007669"/>
    <property type="project" value="UniProtKB-KW"/>
</dbReference>
<dbReference type="Gene3D" id="3.30.70.3490">
    <property type="match status" value="1"/>
</dbReference>
<dbReference type="SUPFAM" id="SSF50729">
    <property type="entry name" value="PH domain-like"/>
    <property type="match status" value="1"/>
</dbReference>
<dbReference type="InterPro" id="IPR018494">
    <property type="entry name" value="Oxysterol-bd_CS"/>
</dbReference>
<evidence type="ECO:0000256" key="3">
    <source>
        <dbReference type="ARBA" id="ARBA00023121"/>
    </source>
</evidence>
<dbReference type="EMBL" id="MDYQ01000250">
    <property type="protein sequence ID" value="PRP77945.1"/>
    <property type="molecule type" value="Genomic_DNA"/>
</dbReference>
<dbReference type="Gene3D" id="2.30.29.30">
    <property type="entry name" value="Pleckstrin-homology domain (PH domain)/Phosphotyrosine-binding domain (PTB)"/>
    <property type="match status" value="1"/>
</dbReference>
<evidence type="ECO:0000256" key="4">
    <source>
        <dbReference type="RuleBase" id="RU003844"/>
    </source>
</evidence>
<feature type="region of interest" description="Disordered" evidence="5">
    <location>
        <begin position="438"/>
        <end position="468"/>
    </location>
</feature>
<dbReference type="InParanoid" id="A0A2P6N1X4"/>
<evidence type="ECO:0000256" key="1">
    <source>
        <dbReference type="ARBA" id="ARBA00022448"/>
    </source>
</evidence>
<dbReference type="GO" id="GO:0032934">
    <property type="term" value="F:sterol binding"/>
    <property type="evidence" value="ECO:0007669"/>
    <property type="project" value="TreeGrafter"/>
</dbReference>
<evidence type="ECO:0000313" key="7">
    <source>
        <dbReference type="EMBL" id="PRP77945.1"/>
    </source>
</evidence>
<organism evidence="7 8">
    <name type="scientific">Planoprotostelium fungivorum</name>
    <dbReference type="NCBI Taxonomy" id="1890364"/>
    <lineage>
        <taxon>Eukaryota</taxon>
        <taxon>Amoebozoa</taxon>
        <taxon>Evosea</taxon>
        <taxon>Variosea</taxon>
        <taxon>Cavosteliida</taxon>
        <taxon>Cavosteliaceae</taxon>
        <taxon>Planoprotostelium</taxon>
    </lineage>
</organism>
<feature type="compositionally biased region" description="Basic and acidic residues" evidence="5">
    <location>
        <begin position="374"/>
        <end position="393"/>
    </location>
</feature>
<dbReference type="AlphaFoldDB" id="A0A2P6N1X4"/>
<reference evidence="7 8" key="1">
    <citation type="journal article" date="2018" name="Genome Biol. Evol.">
        <title>Multiple Roots of Fruiting Body Formation in Amoebozoa.</title>
        <authorList>
            <person name="Hillmann F."/>
            <person name="Forbes G."/>
            <person name="Novohradska S."/>
            <person name="Ferling I."/>
            <person name="Riege K."/>
            <person name="Groth M."/>
            <person name="Westermann M."/>
            <person name="Marz M."/>
            <person name="Spaller T."/>
            <person name="Winckler T."/>
            <person name="Schaap P."/>
            <person name="Glockner G."/>
        </authorList>
    </citation>
    <scope>NUCLEOTIDE SEQUENCE [LARGE SCALE GENOMIC DNA]</scope>
    <source>
        <strain evidence="7 8">Jena</strain>
    </source>
</reference>
<name>A0A2P6N1X4_9EUKA</name>
<dbReference type="PANTHER" id="PTHR10972">
    <property type="entry name" value="OXYSTEROL-BINDING PROTEIN-RELATED"/>
    <property type="match status" value="1"/>
</dbReference>
<feature type="domain" description="PH" evidence="6">
    <location>
        <begin position="579"/>
        <end position="699"/>
    </location>
</feature>
<gene>
    <name evidence="7" type="ORF">PROFUN_08479</name>
</gene>
<dbReference type="Gene3D" id="2.40.160.120">
    <property type="match status" value="1"/>
</dbReference>
<dbReference type="PROSITE" id="PS50003">
    <property type="entry name" value="PH_DOMAIN"/>
    <property type="match status" value="1"/>
</dbReference>
<dbReference type="OrthoDB" id="14833at2759"/>
<keyword evidence="8" id="KW-1185">Reference proteome</keyword>
<evidence type="ECO:0000256" key="2">
    <source>
        <dbReference type="ARBA" id="ARBA00023055"/>
    </source>
</evidence>
<evidence type="ECO:0000313" key="8">
    <source>
        <dbReference type="Proteomes" id="UP000241769"/>
    </source>
</evidence>